<evidence type="ECO:0000313" key="2">
    <source>
        <dbReference type="Proteomes" id="UP000472277"/>
    </source>
</evidence>
<name>A0A673WDU8_SALTR</name>
<dbReference type="InterPro" id="IPR013924">
    <property type="entry name" value="RNase_H2_suC"/>
</dbReference>
<dbReference type="PANTHER" id="PTHR47063:SF1">
    <property type="entry name" value="RIBONUCLEASE H2 SUBUNIT C"/>
    <property type="match status" value="1"/>
</dbReference>
<proteinExistence type="predicted"/>
<dbReference type="GeneTree" id="ENSGT00940000166023"/>
<dbReference type="GO" id="GO:0006401">
    <property type="term" value="P:RNA catabolic process"/>
    <property type="evidence" value="ECO:0007669"/>
    <property type="project" value="InterPro"/>
</dbReference>
<protein>
    <submittedName>
        <fullName evidence="1">Ribonuclease H2, subunit C</fullName>
    </submittedName>
</protein>
<dbReference type="Proteomes" id="UP000472277">
    <property type="component" value="Chromosome 3"/>
</dbReference>
<dbReference type="CDD" id="cd09271">
    <property type="entry name" value="RNase_H2-C"/>
    <property type="match status" value="1"/>
</dbReference>
<reference evidence="1" key="1">
    <citation type="submission" date="2025-08" db="UniProtKB">
        <authorList>
            <consortium name="Ensembl"/>
        </authorList>
    </citation>
    <scope>IDENTIFICATION</scope>
</reference>
<dbReference type="AlphaFoldDB" id="A0A673WDU8"/>
<keyword evidence="2" id="KW-1185">Reference proteome</keyword>
<organism evidence="1 2">
    <name type="scientific">Salmo trutta</name>
    <name type="common">Brown trout</name>
    <dbReference type="NCBI Taxonomy" id="8032"/>
    <lineage>
        <taxon>Eukaryota</taxon>
        <taxon>Metazoa</taxon>
        <taxon>Chordata</taxon>
        <taxon>Craniata</taxon>
        <taxon>Vertebrata</taxon>
        <taxon>Euteleostomi</taxon>
        <taxon>Actinopterygii</taxon>
        <taxon>Neopterygii</taxon>
        <taxon>Teleostei</taxon>
        <taxon>Protacanthopterygii</taxon>
        <taxon>Salmoniformes</taxon>
        <taxon>Salmonidae</taxon>
        <taxon>Salmoninae</taxon>
        <taxon>Salmo</taxon>
    </lineage>
</organism>
<evidence type="ECO:0000313" key="1">
    <source>
        <dbReference type="Ensembl" id="ENSSTUP00000010209.1"/>
    </source>
</evidence>
<dbReference type="Gene3D" id="2.40.128.680">
    <property type="match status" value="1"/>
</dbReference>
<sequence>MSSNCSVTTLELDSVSQAECPPVHLLPCEIEHDGPAEVSQFFTATIKDRKHEKTVSFRGRGLKGQEVSCPQGYTGLVLREVNKSGTDQEDRTVKVSSVFHNVTYWNLETPPNSDDGIVMAMAWPDLAEAMASYLRRTFWLMHSSTPSHWMTWRELWPPMRSSDSSSASP</sequence>
<dbReference type="FunCoup" id="A0A673WDU8">
    <property type="interactions" value="1304"/>
</dbReference>
<dbReference type="Ensembl" id="ENSSTUT00000010870.1">
    <property type="protein sequence ID" value="ENSSTUP00000010209.1"/>
    <property type="gene ID" value="ENSSTUG00000004943.1"/>
</dbReference>
<accession>A0A673WDU8</accession>
<dbReference type="InterPro" id="IPR052863">
    <property type="entry name" value="RNase_H2_subunit_C"/>
</dbReference>
<reference evidence="1" key="2">
    <citation type="submission" date="2025-09" db="UniProtKB">
        <authorList>
            <consortium name="Ensembl"/>
        </authorList>
    </citation>
    <scope>IDENTIFICATION</scope>
</reference>
<gene>
    <name evidence="1" type="primary">rnaseh2c</name>
</gene>
<dbReference type="InParanoid" id="A0A673WDU8"/>
<dbReference type="PANTHER" id="PTHR47063">
    <property type="entry name" value="RIBONUCLEASE H2 SUBUNIT C"/>
    <property type="match status" value="1"/>
</dbReference>
<dbReference type="GO" id="GO:0032299">
    <property type="term" value="C:ribonuclease H2 complex"/>
    <property type="evidence" value="ECO:0007669"/>
    <property type="project" value="InterPro"/>
</dbReference>
<dbReference type="Pfam" id="PF08615">
    <property type="entry name" value="RNase_H2_suC"/>
    <property type="match status" value="1"/>
</dbReference>